<reference evidence="5 6" key="1">
    <citation type="submission" date="2024-06" db="EMBL/GenBank/DDBJ databases">
        <title>Genomic Encyclopedia of Type Strains, Phase IV (KMG-IV): sequencing the most valuable type-strain genomes for metagenomic binning, comparative biology and taxonomic classification.</title>
        <authorList>
            <person name="Goeker M."/>
        </authorList>
    </citation>
    <scope>NUCLEOTIDE SEQUENCE [LARGE SCALE GENOMIC DNA]</scope>
    <source>
        <strain evidence="5 6">DSM 28303</strain>
    </source>
</reference>
<dbReference type="Pfam" id="PF13377">
    <property type="entry name" value="Peripla_BP_3"/>
    <property type="match status" value="1"/>
</dbReference>
<dbReference type="CDD" id="cd06267">
    <property type="entry name" value="PBP1_LacI_sugar_binding-like"/>
    <property type="match status" value="1"/>
</dbReference>
<dbReference type="Proteomes" id="UP001549122">
    <property type="component" value="Unassembled WGS sequence"/>
</dbReference>
<dbReference type="SMART" id="SM00354">
    <property type="entry name" value="HTH_LACI"/>
    <property type="match status" value="1"/>
</dbReference>
<dbReference type="RefSeq" id="WP_354364930.1">
    <property type="nucleotide sequence ID" value="NZ_JBEPLO010000009.1"/>
</dbReference>
<keyword evidence="2 5" id="KW-0238">DNA-binding</keyword>
<dbReference type="GO" id="GO:0003677">
    <property type="term" value="F:DNA binding"/>
    <property type="evidence" value="ECO:0007669"/>
    <property type="project" value="UniProtKB-KW"/>
</dbReference>
<dbReference type="Gene3D" id="3.40.50.2300">
    <property type="match status" value="2"/>
</dbReference>
<dbReference type="SUPFAM" id="SSF47413">
    <property type="entry name" value="lambda repressor-like DNA-binding domains"/>
    <property type="match status" value="1"/>
</dbReference>
<name>A0ABV2FHD2_9STRE</name>
<organism evidence="5 6">
    <name type="scientific">Streptococcus rupicaprae</name>
    <dbReference type="NCBI Taxonomy" id="759619"/>
    <lineage>
        <taxon>Bacteria</taxon>
        <taxon>Bacillati</taxon>
        <taxon>Bacillota</taxon>
        <taxon>Bacilli</taxon>
        <taxon>Lactobacillales</taxon>
        <taxon>Streptococcaceae</taxon>
        <taxon>Streptococcus</taxon>
    </lineage>
</organism>
<evidence type="ECO:0000256" key="3">
    <source>
        <dbReference type="ARBA" id="ARBA00023163"/>
    </source>
</evidence>
<dbReference type="InterPro" id="IPR028082">
    <property type="entry name" value="Peripla_BP_I"/>
</dbReference>
<evidence type="ECO:0000313" key="5">
    <source>
        <dbReference type="EMBL" id="MET3557969.1"/>
    </source>
</evidence>
<dbReference type="EMBL" id="JBEPLO010000009">
    <property type="protein sequence ID" value="MET3557969.1"/>
    <property type="molecule type" value="Genomic_DNA"/>
</dbReference>
<comment type="caution">
    <text evidence="5">The sequence shown here is derived from an EMBL/GenBank/DDBJ whole genome shotgun (WGS) entry which is preliminary data.</text>
</comment>
<dbReference type="PANTHER" id="PTHR30146">
    <property type="entry name" value="LACI-RELATED TRANSCRIPTIONAL REPRESSOR"/>
    <property type="match status" value="1"/>
</dbReference>
<dbReference type="InterPro" id="IPR010982">
    <property type="entry name" value="Lambda_DNA-bd_dom_sf"/>
</dbReference>
<dbReference type="Gene3D" id="1.10.260.40">
    <property type="entry name" value="lambda repressor-like DNA-binding domains"/>
    <property type="match status" value="1"/>
</dbReference>
<proteinExistence type="predicted"/>
<sequence length="315" mass="35292">MTTLADVARLANVSKMTVSRVINHPDKVTEELRQLVIAAMEELNYKPNVAAKALAQQRTRIVQVLILEKMDVVEPYYIDLLAGIADELNQRNYTLQLVTNPQLVTDRCDGYIVTGARTVDYSWLKHLNKPLVLFGENQAGLPFVDSDNRQATKSATEFALSKGYEQVIFIGIDLLETFAMERESGYMEAMKGRETCLYRLENRSRVAEQFIQNLEVKGKVPENICFVCASDRLALGITRGLQGLGKLIPQDAGVIGFDGFFLDRISRPTLTTMKQPIRQMGALSVQRLMTLVDGQSLDNLGIYCHASLIERETTP</sequence>
<dbReference type="SUPFAM" id="SSF53822">
    <property type="entry name" value="Periplasmic binding protein-like I"/>
    <property type="match status" value="1"/>
</dbReference>
<keyword evidence="6" id="KW-1185">Reference proteome</keyword>
<evidence type="ECO:0000256" key="2">
    <source>
        <dbReference type="ARBA" id="ARBA00023125"/>
    </source>
</evidence>
<dbReference type="Pfam" id="PF00356">
    <property type="entry name" value="LacI"/>
    <property type="match status" value="1"/>
</dbReference>
<keyword evidence="3" id="KW-0804">Transcription</keyword>
<evidence type="ECO:0000259" key="4">
    <source>
        <dbReference type="PROSITE" id="PS50932"/>
    </source>
</evidence>
<dbReference type="InterPro" id="IPR046335">
    <property type="entry name" value="LacI/GalR-like_sensor"/>
</dbReference>
<dbReference type="PRINTS" id="PR00036">
    <property type="entry name" value="HTHLACI"/>
</dbReference>
<evidence type="ECO:0000313" key="6">
    <source>
        <dbReference type="Proteomes" id="UP001549122"/>
    </source>
</evidence>
<dbReference type="PROSITE" id="PS50932">
    <property type="entry name" value="HTH_LACI_2"/>
    <property type="match status" value="1"/>
</dbReference>
<accession>A0ABV2FHD2</accession>
<dbReference type="InterPro" id="IPR000843">
    <property type="entry name" value="HTH_LacI"/>
</dbReference>
<dbReference type="PROSITE" id="PS00356">
    <property type="entry name" value="HTH_LACI_1"/>
    <property type="match status" value="1"/>
</dbReference>
<evidence type="ECO:0000256" key="1">
    <source>
        <dbReference type="ARBA" id="ARBA00023015"/>
    </source>
</evidence>
<feature type="domain" description="HTH lacI-type" evidence="4">
    <location>
        <begin position="2"/>
        <end position="56"/>
    </location>
</feature>
<keyword evidence="1" id="KW-0805">Transcription regulation</keyword>
<gene>
    <name evidence="5" type="ORF">ABID29_001081</name>
</gene>
<dbReference type="CDD" id="cd01392">
    <property type="entry name" value="HTH_LacI"/>
    <property type="match status" value="1"/>
</dbReference>
<dbReference type="PANTHER" id="PTHR30146:SF154">
    <property type="entry name" value="TRANSCRIPTION REGULATOR, MEMBER OF GALR FAMILY"/>
    <property type="match status" value="1"/>
</dbReference>
<protein>
    <submittedName>
        <fullName evidence="5">DNA-binding LacI/PurR family transcriptional regulator</fullName>
    </submittedName>
</protein>